<organism evidence="2 3">
    <name type="scientific">Funiculus sociatus GB2-A5</name>
    <dbReference type="NCBI Taxonomy" id="2933946"/>
    <lineage>
        <taxon>Bacteria</taxon>
        <taxon>Bacillati</taxon>
        <taxon>Cyanobacteriota</taxon>
        <taxon>Cyanophyceae</taxon>
        <taxon>Coleofasciculales</taxon>
        <taxon>Coleofasciculaceae</taxon>
        <taxon>Funiculus</taxon>
    </lineage>
</organism>
<dbReference type="RefSeq" id="WP_190420378.1">
    <property type="nucleotide sequence ID" value="NZ_JAMPKK010000089.1"/>
</dbReference>
<feature type="compositionally biased region" description="Polar residues" evidence="1">
    <location>
        <begin position="65"/>
        <end position="81"/>
    </location>
</feature>
<protein>
    <submittedName>
        <fullName evidence="2">Phasin family protein</fullName>
    </submittedName>
</protein>
<sequence>MPGFGDIVKKAFYLGVGLAASAGEQAGETLGGLRSQAQKLADEMVAKGEMTTDEARRFVDDMMKQAQQPTVEQNSSSSSTPGEPRRIEILTEDEEPKSAGTQDVDTMRQQVQALQDELRRLRRD</sequence>
<accession>A0ABV0JWI1</accession>
<dbReference type="Proteomes" id="UP001442494">
    <property type="component" value="Unassembled WGS sequence"/>
</dbReference>
<dbReference type="EMBL" id="JAMPKK010000089">
    <property type="protein sequence ID" value="MEP0867825.1"/>
    <property type="molecule type" value="Genomic_DNA"/>
</dbReference>
<gene>
    <name evidence="2" type="ORF">NDI37_25605</name>
</gene>
<keyword evidence="3" id="KW-1185">Reference proteome</keyword>
<evidence type="ECO:0000256" key="1">
    <source>
        <dbReference type="SAM" id="MobiDB-lite"/>
    </source>
</evidence>
<comment type="caution">
    <text evidence="2">The sequence shown here is derived from an EMBL/GenBank/DDBJ whole genome shotgun (WGS) entry which is preliminary data.</text>
</comment>
<reference evidence="2 3" key="1">
    <citation type="submission" date="2022-04" db="EMBL/GenBank/DDBJ databases">
        <title>Positive selection, recombination, and allopatry shape intraspecific diversity of widespread and dominant cyanobacteria.</title>
        <authorList>
            <person name="Wei J."/>
            <person name="Shu W."/>
            <person name="Hu C."/>
        </authorList>
    </citation>
    <scope>NUCLEOTIDE SEQUENCE [LARGE SCALE GENOMIC DNA]</scope>
    <source>
        <strain evidence="2 3">GB2-A5</strain>
    </source>
</reference>
<name>A0ABV0JWI1_9CYAN</name>
<feature type="region of interest" description="Disordered" evidence="1">
    <location>
        <begin position="62"/>
        <end position="107"/>
    </location>
</feature>
<proteinExistence type="predicted"/>
<evidence type="ECO:0000313" key="3">
    <source>
        <dbReference type="Proteomes" id="UP001442494"/>
    </source>
</evidence>
<evidence type="ECO:0000313" key="2">
    <source>
        <dbReference type="EMBL" id="MEP0867825.1"/>
    </source>
</evidence>